<evidence type="ECO:0000259" key="11">
    <source>
        <dbReference type="PROSITE" id="PS51755"/>
    </source>
</evidence>
<dbReference type="OrthoDB" id="9802426at2"/>
<name>A0A1H6L6R5_9GAMM</name>
<protein>
    <submittedName>
        <fullName evidence="12">DNA-binding response regulator, OmpR family, contains REC and winged-helix (WHTH) domain</fullName>
    </submittedName>
</protein>
<evidence type="ECO:0000256" key="7">
    <source>
        <dbReference type="ARBA" id="ARBA00023163"/>
    </source>
</evidence>
<evidence type="ECO:0000256" key="4">
    <source>
        <dbReference type="ARBA" id="ARBA00023012"/>
    </source>
</evidence>
<dbReference type="AlphaFoldDB" id="A0A1H6L6R5"/>
<feature type="modified residue" description="4-aspartylphosphate" evidence="8">
    <location>
        <position position="51"/>
    </location>
</feature>
<evidence type="ECO:0000256" key="1">
    <source>
        <dbReference type="ARBA" id="ARBA00004496"/>
    </source>
</evidence>
<dbReference type="RefSeq" id="WP_092791901.1">
    <property type="nucleotide sequence ID" value="NZ_FNXF01000004.1"/>
</dbReference>
<feature type="DNA-binding region" description="OmpR/PhoB-type" evidence="9">
    <location>
        <begin position="124"/>
        <end position="218"/>
    </location>
</feature>
<evidence type="ECO:0000259" key="10">
    <source>
        <dbReference type="PROSITE" id="PS50110"/>
    </source>
</evidence>
<reference evidence="13" key="1">
    <citation type="submission" date="2016-10" db="EMBL/GenBank/DDBJ databases">
        <authorList>
            <person name="Varghese N."/>
            <person name="Submissions S."/>
        </authorList>
    </citation>
    <scope>NUCLEOTIDE SEQUENCE [LARGE SCALE GENOMIC DNA]</scope>
    <source>
        <strain evidence="13">DSM 17616</strain>
    </source>
</reference>
<dbReference type="GO" id="GO:0005829">
    <property type="term" value="C:cytosol"/>
    <property type="evidence" value="ECO:0007669"/>
    <property type="project" value="TreeGrafter"/>
</dbReference>
<dbReference type="InterPro" id="IPR039420">
    <property type="entry name" value="WalR-like"/>
</dbReference>
<keyword evidence="7" id="KW-0804">Transcription</keyword>
<evidence type="ECO:0000256" key="2">
    <source>
        <dbReference type="ARBA" id="ARBA00022490"/>
    </source>
</evidence>
<dbReference type="EMBL" id="FNXF01000004">
    <property type="protein sequence ID" value="SEH79897.1"/>
    <property type="molecule type" value="Genomic_DNA"/>
</dbReference>
<evidence type="ECO:0000256" key="6">
    <source>
        <dbReference type="ARBA" id="ARBA00023125"/>
    </source>
</evidence>
<evidence type="ECO:0000313" key="13">
    <source>
        <dbReference type="Proteomes" id="UP000199371"/>
    </source>
</evidence>
<keyword evidence="6 9" id="KW-0238">DNA-binding</keyword>
<dbReference type="PANTHER" id="PTHR48111">
    <property type="entry name" value="REGULATOR OF RPOS"/>
    <property type="match status" value="1"/>
</dbReference>
<dbReference type="Gene3D" id="1.10.10.10">
    <property type="entry name" value="Winged helix-like DNA-binding domain superfamily/Winged helix DNA-binding domain"/>
    <property type="match status" value="1"/>
</dbReference>
<dbReference type="InterPro" id="IPR001789">
    <property type="entry name" value="Sig_transdc_resp-reg_receiver"/>
</dbReference>
<organism evidence="12 13">
    <name type="scientific">Rheinheimera pacifica</name>
    <dbReference type="NCBI Taxonomy" id="173990"/>
    <lineage>
        <taxon>Bacteria</taxon>
        <taxon>Pseudomonadati</taxon>
        <taxon>Pseudomonadota</taxon>
        <taxon>Gammaproteobacteria</taxon>
        <taxon>Chromatiales</taxon>
        <taxon>Chromatiaceae</taxon>
        <taxon>Rheinheimera</taxon>
    </lineage>
</organism>
<proteinExistence type="predicted"/>
<dbReference type="Gene3D" id="3.40.50.2300">
    <property type="match status" value="1"/>
</dbReference>
<feature type="domain" description="OmpR/PhoB-type" evidence="11">
    <location>
        <begin position="124"/>
        <end position="218"/>
    </location>
</feature>
<dbReference type="SMART" id="SM00862">
    <property type="entry name" value="Trans_reg_C"/>
    <property type="match status" value="1"/>
</dbReference>
<dbReference type="Pfam" id="PF00486">
    <property type="entry name" value="Trans_reg_C"/>
    <property type="match status" value="1"/>
</dbReference>
<keyword evidence="5" id="KW-0805">Transcription regulation</keyword>
<evidence type="ECO:0000256" key="5">
    <source>
        <dbReference type="ARBA" id="ARBA00023015"/>
    </source>
</evidence>
<dbReference type="CDD" id="cd00383">
    <property type="entry name" value="trans_reg_C"/>
    <property type="match status" value="1"/>
</dbReference>
<dbReference type="Gene3D" id="6.10.250.690">
    <property type="match status" value="1"/>
</dbReference>
<dbReference type="InterPro" id="IPR001867">
    <property type="entry name" value="OmpR/PhoB-type_DNA-bd"/>
</dbReference>
<keyword evidence="2" id="KW-0963">Cytoplasm</keyword>
<sequence length="229" mass="25357">MQLLLIEDDAAIANALIVALQLQHFEVYHAETATSAGLAVNAFNFDIIILDLTLPDGDGITLLRNWRAANILTPVLILSARDQTADKVRGLQQGADDYLLKPFDFDELVARLHSLLRRSVGKASAMLQYGPLQFDPSAMQVYLNKQPVSLTQREVRLLAKFIYSPRQILTTAQLEVAMSGHDSELESNALNVHIYHLRRKLGANVIDTVRGLGYRLGSALSTDNMAKHP</sequence>
<gene>
    <name evidence="12" type="ORF">SAMN05660691_01513</name>
</gene>
<dbReference type="InterPro" id="IPR036388">
    <property type="entry name" value="WH-like_DNA-bd_sf"/>
</dbReference>
<evidence type="ECO:0000256" key="9">
    <source>
        <dbReference type="PROSITE-ProRule" id="PRU01091"/>
    </source>
</evidence>
<evidence type="ECO:0000256" key="3">
    <source>
        <dbReference type="ARBA" id="ARBA00022553"/>
    </source>
</evidence>
<evidence type="ECO:0000313" key="12">
    <source>
        <dbReference type="EMBL" id="SEH79897.1"/>
    </source>
</evidence>
<dbReference type="GO" id="GO:0000976">
    <property type="term" value="F:transcription cis-regulatory region binding"/>
    <property type="evidence" value="ECO:0007669"/>
    <property type="project" value="TreeGrafter"/>
</dbReference>
<keyword evidence="4" id="KW-0902">Two-component regulatory system</keyword>
<dbReference type="STRING" id="173990.SAMN05660691_01513"/>
<dbReference type="SMART" id="SM00448">
    <property type="entry name" value="REC"/>
    <property type="match status" value="1"/>
</dbReference>
<evidence type="ECO:0000256" key="8">
    <source>
        <dbReference type="PROSITE-ProRule" id="PRU00169"/>
    </source>
</evidence>
<dbReference type="GO" id="GO:0000156">
    <property type="term" value="F:phosphorelay response regulator activity"/>
    <property type="evidence" value="ECO:0007669"/>
    <property type="project" value="TreeGrafter"/>
</dbReference>
<feature type="domain" description="Response regulatory" evidence="10">
    <location>
        <begin position="2"/>
        <end position="116"/>
    </location>
</feature>
<dbReference type="CDD" id="cd17624">
    <property type="entry name" value="REC_OmpR_PmrA-like"/>
    <property type="match status" value="1"/>
</dbReference>
<dbReference type="PANTHER" id="PTHR48111:SF35">
    <property type="entry name" value="TRANSCRIPTIONAL REGULATORY PROTEIN QSEB"/>
    <property type="match status" value="1"/>
</dbReference>
<keyword evidence="3 8" id="KW-0597">Phosphoprotein</keyword>
<dbReference type="Proteomes" id="UP000199371">
    <property type="component" value="Unassembled WGS sequence"/>
</dbReference>
<dbReference type="Pfam" id="PF00072">
    <property type="entry name" value="Response_reg"/>
    <property type="match status" value="1"/>
</dbReference>
<dbReference type="SUPFAM" id="SSF52172">
    <property type="entry name" value="CheY-like"/>
    <property type="match status" value="1"/>
</dbReference>
<dbReference type="GO" id="GO:0032993">
    <property type="term" value="C:protein-DNA complex"/>
    <property type="evidence" value="ECO:0007669"/>
    <property type="project" value="TreeGrafter"/>
</dbReference>
<dbReference type="GO" id="GO:0006355">
    <property type="term" value="P:regulation of DNA-templated transcription"/>
    <property type="evidence" value="ECO:0007669"/>
    <property type="project" value="InterPro"/>
</dbReference>
<accession>A0A1H6L6R5</accession>
<dbReference type="PROSITE" id="PS50110">
    <property type="entry name" value="RESPONSE_REGULATORY"/>
    <property type="match status" value="1"/>
</dbReference>
<keyword evidence="13" id="KW-1185">Reference proteome</keyword>
<dbReference type="PROSITE" id="PS51755">
    <property type="entry name" value="OMPR_PHOB"/>
    <property type="match status" value="1"/>
</dbReference>
<comment type="subcellular location">
    <subcellularLocation>
        <location evidence="1">Cytoplasm</location>
    </subcellularLocation>
</comment>
<dbReference type="InterPro" id="IPR011006">
    <property type="entry name" value="CheY-like_superfamily"/>
</dbReference>